<accession>A0AAV4PQW3</accession>
<evidence type="ECO:0000313" key="2">
    <source>
        <dbReference type="EMBL" id="GIX98219.1"/>
    </source>
</evidence>
<dbReference type="Proteomes" id="UP001054945">
    <property type="component" value="Unassembled WGS sequence"/>
</dbReference>
<gene>
    <name evidence="2" type="primary">AVEN_264835_1</name>
    <name evidence="2" type="ORF">CEXT_756981</name>
</gene>
<evidence type="ECO:0000313" key="3">
    <source>
        <dbReference type="Proteomes" id="UP001054945"/>
    </source>
</evidence>
<organism evidence="2 3">
    <name type="scientific">Caerostris extrusa</name>
    <name type="common">Bark spider</name>
    <name type="synonym">Caerostris bankana</name>
    <dbReference type="NCBI Taxonomy" id="172846"/>
    <lineage>
        <taxon>Eukaryota</taxon>
        <taxon>Metazoa</taxon>
        <taxon>Ecdysozoa</taxon>
        <taxon>Arthropoda</taxon>
        <taxon>Chelicerata</taxon>
        <taxon>Arachnida</taxon>
        <taxon>Araneae</taxon>
        <taxon>Araneomorphae</taxon>
        <taxon>Entelegynae</taxon>
        <taxon>Araneoidea</taxon>
        <taxon>Araneidae</taxon>
        <taxon>Caerostris</taxon>
    </lineage>
</organism>
<reference evidence="2 3" key="1">
    <citation type="submission" date="2021-06" db="EMBL/GenBank/DDBJ databases">
        <title>Caerostris extrusa draft genome.</title>
        <authorList>
            <person name="Kono N."/>
            <person name="Arakawa K."/>
        </authorList>
    </citation>
    <scope>NUCLEOTIDE SEQUENCE [LARGE SCALE GENOMIC DNA]</scope>
</reference>
<proteinExistence type="predicted"/>
<comment type="caution">
    <text evidence="2">The sequence shown here is derived from an EMBL/GenBank/DDBJ whole genome shotgun (WGS) entry which is preliminary data.</text>
</comment>
<feature type="region of interest" description="Disordered" evidence="1">
    <location>
        <begin position="1"/>
        <end position="48"/>
    </location>
</feature>
<dbReference type="EMBL" id="BPLR01004877">
    <property type="protein sequence ID" value="GIX98219.1"/>
    <property type="molecule type" value="Genomic_DNA"/>
</dbReference>
<sequence>MAEFIGCKDESVETKNSISPPQVAKRPNIRLGPNVPFTQDSIRGRGSSFTHLEDASHVSGNSIIYEADRPGTPAPGDQRNVVVDDAPSRLYRNSLDEDSIIDGPAYQRDNFVVDRHLPGHLSSKRFMILCLKAGSVLCSDV</sequence>
<name>A0AAV4PQW3_CAEEX</name>
<evidence type="ECO:0000256" key="1">
    <source>
        <dbReference type="SAM" id="MobiDB-lite"/>
    </source>
</evidence>
<dbReference type="AlphaFoldDB" id="A0AAV4PQW3"/>
<keyword evidence="3" id="KW-1185">Reference proteome</keyword>
<protein>
    <submittedName>
        <fullName evidence="2">Uncharacterized protein</fullName>
    </submittedName>
</protein>
<feature type="compositionally biased region" description="Basic and acidic residues" evidence="1">
    <location>
        <begin position="1"/>
        <end position="13"/>
    </location>
</feature>